<reference evidence="2 5" key="2">
    <citation type="submission" date="2018-02" db="EMBL/GenBank/DDBJ databases">
        <title>Acetobacter orientalis genome.</title>
        <authorList>
            <person name="Nakashima N."/>
            <person name="Tamura T."/>
        </authorList>
    </citation>
    <scope>NUCLEOTIDE SEQUENCE [LARGE SCALE GENOMIC DNA]</scope>
    <source>
        <strain evidence="2 5">FAN1</strain>
    </source>
</reference>
<evidence type="ECO:0000313" key="5">
    <source>
        <dbReference type="Proteomes" id="UP000270034"/>
    </source>
</evidence>
<evidence type="ECO:0000313" key="3">
    <source>
        <dbReference type="EMBL" id="GAN66938.1"/>
    </source>
</evidence>
<dbReference type="SUPFAM" id="SSF55729">
    <property type="entry name" value="Acyl-CoA N-acyltransferases (Nat)"/>
    <property type="match status" value="1"/>
</dbReference>
<dbReference type="Proteomes" id="UP000270034">
    <property type="component" value="Chromosome"/>
</dbReference>
<proteinExistence type="predicted"/>
<dbReference type="STRING" id="1231341.Abor_032_003"/>
<dbReference type="EMBL" id="AP018515">
    <property type="protein sequence ID" value="BBC81042.1"/>
    <property type="molecule type" value="Genomic_DNA"/>
</dbReference>
<evidence type="ECO:0000313" key="2">
    <source>
        <dbReference type="EMBL" id="BBC81042.1"/>
    </source>
</evidence>
<protein>
    <recommendedName>
        <fullName evidence="1">BioF2-like acetyltransferase domain-containing protein</fullName>
    </recommendedName>
</protein>
<dbReference type="EMBL" id="BAMX01000032">
    <property type="protein sequence ID" value="GAN66938.1"/>
    <property type="molecule type" value="Genomic_DNA"/>
</dbReference>
<accession>A0A0D6NMU8</accession>
<dbReference type="Proteomes" id="UP000032670">
    <property type="component" value="Unassembled WGS sequence"/>
</dbReference>
<dbReference type="Gene3D" id="3.40.630.30">
    <property type="match status" value="1"/>
</dbReference>
<feature type="domain" description="BioF2-like acetyltransferase" evidence="1">
    <location>
        <begin position="195"/>
        <end position="270"/>
    </location>
</feature>
<dbReference type="AlphaFoldDB" id="A0A2Z5ZJW0"/>
<dbReference type="KEGG" id="aot:AcetOri_orf04104"/>
<dbReference type="InterPro" id="IPR038740">
    <property type="entry name" value="BioF2-like_GNAT_dom"/>
</dbReference>
<organism evidence="2 5">
    <name type="scientific">Acetobacter orientalis</name>
    <dbReference type="NCBI Taxonomy" id="146474"/>
    <lineage>
        <taxon>Bacteria</taxon>
        <taxon>Pseudomonadati</taxon>
        <taxon>Pseudomonadota</taxon>
        <taxon>Alphaproteobacteria</taxon>
        <taxon>Acetobacterales</taxon>
        <taxon>Acetobacteraceae</taxon>
        <taxon>Acetobacter</taxon>
    </lineage>
</organism>
<evidence type="ECO:0000259" key="1">
    <source>
        <dbReference type="Pfam" id="PF13480"/>
    </source>
</evidence>
<dbReference type="RefSeq" id="WP_048841982.1">
    <property type="nucleotide sequence ID" value="NZ_JBDNQD010000086.1"/>
</dbReference>
<accession>A0A2Z5ZJW0</accession>
<dbReference type="Pfam" id="PF13480">
    <property type="entry name" value="Acetyltransf_6"/>
    <property type="match status" value="1"/>
</dbReference>
<evidence type="ECO:0000313" key="4">
    <source>
        <dbReference type="Proteomes" id="UP000032670"/>
    </source>
</evidence>
<dbReference type="InterPro" id="IPR016181">
    <property type="entry name" value="Acyl_CoA_acyltransferase"/>
</dbReference>
<gene>
    <name evidence="3" type="ORF">Abor_032_003</name>
    <name evidence="2" type="ORF">AcetOrient_orf04104</name>
</gene>
<sequence length="329" mass="37539">MLLKTPSFAVQNVPAPLHSIFHERWWLNAATDGRYDIIEVTKDGRVVADLPLFTKKRFGLSRITRPPYTRTLGPRLFLPPSKPFRRAQNIRNTIADLVLKLPAYDSLKLSLDPEDETPFAFSLCGFTIEQAFTFRIPVSVSPKDVWTNCDQKTRNLIRTADQKLTVEQDTNLSNYIRMSLVDQPAANNSHDFSRMEKIFEACKQREQGCVMNAWDEAGKQVASIVLVWDDKNCYFWQSARDRTMPIPGANMLLIWKSIEYANKKGLTFDFDSFASVRSAKMIASFGQSPIARPQVMHSSVLYKWERAANATLLKIKSSALQYCSKKKSI</sequence>
<keyword evidence="4" id="KW-1185">Reference proteome</keyword>
<name>A0A2Z5ZJW0_9PROT</name>
<reference evidence="3 4" key="1">
    <citation type="submission" date="2012-11" db="EMBL/GenBank/DDBJ databases">
        <title>Whole genome sequence of Acetobacter orientalis 21F-2.</title>
        <authorList>
            <person name="Azuma Y."/>
            <person name="Higashiura N."/>
            <person name="Hirakawa H."/>
            <person name="Matsushita K."/>
        </authorList>
    </citation>
    <scope>NUCLEOTIDE SEQUENCE [LARGE SCALE GENOMIC DNA]</scope>
    <source>
        <strain evidence="3 4">21F-2</strain>
    </source>
</reference>